<dbReference type="GO" id="GO:0022857">
    <property type="term" value="F:transmembrane transporter activity"/>
    <property type="evidence" value="ECO:0007669"/>
    <property type="project" value="InterPro"/>
</dbReference>
<dbReference type="RefSeq" id="WP_183659344.1">
    <property type="nucleotide sequence ID" value="NZ_JACIBV010000001.1"/>
</dbReference>
<dbReference type="SUPFAM" id="SSF103473">
    <property type="entry name" value="MFS general substrate transporter"/>
    <property type="match status" value="1"/>
</dbReference>
<evidence type="ECO:0000313" key="9">
    <source>
        <dbReference type="EMBL" id="MBB3732390.1"/>
    </source>
</evidence>
<organism evidence="9 10">
    <name type="scientific">Nonomuraea dietziae</name>
    <dbReference type="NCBI Taxonomy" id="65515"/>
    <lineage>
        <taxon>Bacteria</taxon>
        <taxon>Bacillati</taxon>
        <taxon>Actinomycetota</taxon>
        <taxon>Actinomycetes</taxon>
        <taxon>Streptosporangiales</taxon>
        <taxon>Streptosporangiaceae</taxon>
        <taxon>Nonomuraea</taxon>
    </lineage>
</organism>
<sequence>MGRSFRYLLAAATSANLADGMLLAGAPLLAITLTRDPALVSLVGVATTLPWLLLALHAGAIADRSDRRRIMVLTSFVRAAALAATAAAVAMDALSMPLLVAILLVAGACEVFNDTSAQSIVPMTVGKESLGRANGRIVAAQTVGNNFVGGPAAALLVGVAPMAVFGAPALLYTAAGLLLLGMRGAFTPAKVSTAPLRADIATGLRYLMRHRTVRDLAIGAGVLNLCNAAYFAVFVLWAVGEESAIGMTSGQYGVVMAVLAAGAVTGSLLANRLADLFGENRTLLTVCTLNSLTLLVPVLVPVVPAVYVTAALLGVSGAATNVLIVSLRQRIIPGELLGRVNAAYRLIGMGGQPVGAALGGVVGGLAGLQVVFVGAVVMCLAVMPLVSRALARKAVPVAV</sequence>
<accession>A0A7W5VHX6</accession>
<dbReference type="InterPro" id="IPR036259">
    <property type="entry name" value="MFS_trans_sf"/>
</dbReference>
<reference evidence="9 10" key="1">
    <citation type="submission" date="2020-08" db="EMBL/GenBank/DDBJ databases">
        <title>Sequencing the genomes of 1000 actinobacteria strains.</title>
        <authorList>
            <person name="Klenk H.-P."/>
        </authorList>
    </citation>
    <scope>NUCLEOTIDE SEQUENCE [LARGE SCALE GENOMIC DNA]</scope>
    <source>
        <strain evidence="9 10">DSM 44320</strain>
    </source>
</reference>
<keyword evidence="10" id="KW-1185">Reference proteome</keyword>
<dbReference type="PANTHER" id="PTHR23513:SF6">
    <property type="entry name" value="MAJOR FACILITATOR SUPERFAMILY ASSOCIATED DOMAIN-CONTAINING PROTEIN"/>
    <property type="match status" value="1"/>
</dbReference>
<evidence type="ECO:0000256" key="6">
    <source>
        <dbReference type="ARBA" id="ARBA00023136"/>
    </source>
</evidence>
<feature type="transmembrane region" description="Helical" evidence="7">
    <location>
        <begin position="216"/>
        <end position="239"/>
    </location>
</feature>
<keyword evidence="2" id="KW-0813">Transport</keyword>
<dbReference type="InterPro" id="IPR010290">
    <property type="entry name" value="TM_effector"/>
</dbReference>
<dbReference type="Gene3D" id="1.20.1250.20">
    <property type="entry name" value="MFS general substrate transporter like domains"/>
    <property type="match status" value="1"/>
</dbReference>
<dbReference type="Proteomes" id="UP000579945">
    <property type="component" value="Unassembled WGS sequence"/>
</dbReference>
<dbReference type="Pfam" id="PF05977">
    <property type="entry name" value="MFS_3"/>
    <property type="match status" value="1"/>
</dbReference>
<dbReference type="GO" id="GO:0005886">
    <property type="term" value="C:plasma membrane"/>
    <property type="evidence" value="ECO:0007669"/>
    <property type="project" value="UniProtKB-SubCell"/>
</dbReference>
<comment type="caution">
    <text evidence="9">The sequence shown here is derived from an EMBL/GenBank/DDBJ whole genome shotgun (WGS) entry which is preliminary data.</text>
</comment>
<comment type="subcellular location">
    <subcellularLocation>
        <location evidence="1">Cell membrane</location>
        <topology evidence="1">Multi-pass membrane protein</topology>
    </subcellularLocation>
</comment>
<keyword evidence="4 7" id="KW-0812">Transmembrane</keyword>
<evidence type="ECO:0000256" key="4">
    <source>
        <dbReference type="ARBA" id="ARBA00022692"/>
    </source>
</evidence>
<evidence type="ECO:0000256" key="2">
    <source>
        <dbReference type="ARBA" id="ARBA00022448"/>
    </source>
</evidence>
<keyword evidence="3" id="KW-1003">Cell membrane</keyword>
<protein>
    <submittedName>
        <fullName evidence="9">MFS family permease</fullName>
    </submittedName>
</protein>
<dbReference type="InterPro" id="IPR020846">
    <property type="entry name" value="MFS_dom"/>
</dbReference>
<evidence type="ECO:0000313" key="10">
    <source>
        <dbReference type="Proteomes" id="UP000579945"/>
    </source>
</evidence>
<feature type="transmembrane region" description="Helical" evidence="7">
    <location>
        <begin position="251"/>
        <end position="270"/>
    </location>
</feature>
<keyword evidence="6 7" id="KW-0472">Membrane</keyword>
<evidence type="ECO:0000256" key="5">
    <source>
        <dbReference type="ARBA" id="ARBA00022989"/>
    </source>
</evidence>
<dbReference type="AlphaFoldDB" id="A0A7W5VHX6"/>
<dbReference type="PANTHER" id="PTHR23513">
    <property type="entry name" value="INTEGRAL MEMBRANE EFFLUX PROTEIN-RELATED"/>
    <property type="match status" value="1"/>
</dbReference>
<dbReference type="EMBL" id="JACIBV010000001">
    <property type="protein sequence ID" value="MBB3732390.1"/>
    <property type="molecule type" value="Genomic_DNA"/>
</dbReference>
<name>A0A7W5VHX6_9ACTN</name>
<evidence type="ECO:0000256" key="3">
    <source>
        <dbReference type="ARBA" id="ARBA00022475"/>
    </source>
</evidence>
<evidence type="ECO:0000256" key="1">
    <source>
        <dbReference type="ARBA" id="ARBA00004651"/>
    </source>
</evidence>
<keyword evidence="5 7" id="KW-1133">Transmembrane helix</keyword>
<feature type="transmembrane region" description="Helical" evidence="7">
    <location>
        <begin position="40"/>
        <end position="58"/>
    </location>
</feature>
<evidence type="ECO:0000256" key="7">
    <source>
        <dbReference type="SAM" id="Phobius"/>
    </source>
</evidence>
<feature type="transmembrane region" description="Helical" evidence="7">
    <location>
        <begin position="152"/>
        <end position="180"/>
    </location>
</feature>
<evidence type="ECO:0000259" key="8">
    <source>
        <dbReference type="PROSITE" id="PS50850"/>
    </source>
</evidence>
<dbReference type="CDD" id="cd06173">
    <property type="entry name" value="MFS_MefA_like"/>
    <property type="match status" value="1"/>
</dbReference>
<feature type="transmembrane region" description="Helical" evidence="7">
    <location>
        <begin position="372"/>
        <end position="391"/>
    </location>
</feature>
<dbReference type="GeneID" id="95394433"/>
<proteinExistence type="predicted"/>
<gene>
    <name evidence="9" type="ORF">FHR33_008250</name>
</gene>
<feature type="domain" description="Major facilitator superfamily (MFS) profile" evidence="8">
    <location>
        <begin position="169"/>
        <end position="399"/>
    </location>
</feature>
<dbReference type="PROSITE" id="PS50850">
    <property type="entry name" value="MFS"/>
    <property type="match status" value="1"/>
</dbReference>